<keyword evidence="5" id="KW-0547">Nucleotide-binding</keyword>
<keyword evidence="4" id="KW-0997">Cell inner membrane</keyword>
<evidence type="ECO:0000256" key="8">
    <source>
        <dbReference type="ARBA" id="ARBA00023136"/>
    </source>
</evidence>
<dbReference type="AlphaFoldDB" id="A0A919EH78"/>
<reference evidence="12" key="2">
    <citation type="submission" date="2020-09" db="EMBL/GenBank/DDBJ databases">
        <authorList>
            <person name="Sun Q."/>
            <person name="Kim S."/>
        </authorList>
    </citation>
    <scope>NUCLEOTIDE SEQUENCE</scope>
    <source>
        <strain evidence="12">KCTC 42731</strain>
    </source>
</reference>
<dbReference type="PROSITE" id="PS50893">
    <property type="entry name" value="ABC_TRANSPORTER_2"/>
    <property type="match status" value="1"/>
</dbReference>
<dbReference type="PROSITE" id="PS00211">
    <property type="entry name" value="ABC_TRANSPORTER_1"/>
    <property type="match status" value="1"/>
</dbReference>
<comment type="caution">
    <text evidence="12">The sequence shown here is derived from an EMBL/GenBank/DDBJ whole genome shotgun (WGS) entry which is preliminary data.</text>
</comment>
<dbReference type="PROSITE" id="PS51866">
    <property type="entry name" value="MOP"/>
    <property type="match status" value="1"/>
</dbReference>
<evidence type="ECO:0000259" key="11">
    <source>
        <dbReference type="PROSITE" id="PS51866"/>
    </source>
</evidence>
<dbReference type="InterPro" id="IPR017871">
    <property type="entry name" value="ABC_transporter-like_CS"/>
</dbReference>
<feature type="domain" description="ABC transporter" evidence="10">
    <location>
        <begin position="9"/>
        <end position="241"/>
    </location>
</feature>
<dbReference type="InterPro" id="IPR003593">
    <property type="entry name" value="AAA+_ATPase"/>
</dbReference>
<keyword evidence="6 12" id="KW-0067">ATP-binding</keyword>
<evidence type="ECO:0000313" key="13">
    <source>
        <dbReference type="Proteomes" id="UP000623842"/>
    </source>
</evidence>
<evidence type="ECO:0000256" key="6">
    <source>
        <dbReference type="ARBA" id="ARBA00022840"/>
    </source>
</evidence>
<keyword evidence="1" id="KW-0813">Transport</keyword>
<reference evidence="12" key="1">
    <citation type="journal article" date="2014" name="Int. J. Syst. Evol. Microbiol.">
        <title>Complete genome sequence of Corynebacterium casei LMG S-19264T (=DSM 44701T), isolated from a smear-ripened cheese.</title>
        <authorList>
            <consortium name="US DOE Joint Genome Institute (JGI-PGF)"/>
            <person name="Walter F."/>
            <person name="Albersmeier A."/>
            <person name="Kalinowski J."/>
            <person name="Ruckert C."/>
        </authorList>
    </citation>
    <scope>NUCLEOTIDE SEQUENCE</scope>
    <source>
        <strain evidence="12">KCTC 42731</strain>
    </source>
</reference>
<name>A0A919EH78_9GAMM</name>
<dbReference type="Gene3D" id="3.40.50.300">
    <property type="entry name" value="P-loop containing nucleotide triphosphate hydrolases"/>
    <property type="match status" value="1"/>
</dbReference>
<dbReference type="RefSeq" id="WP_189766793.1">
    <property type="nucleotide sequence ID" value="NZ_BNCK01000001.1"/>
</dbReference>
<evidence type="ECO:0000313" key="12">
    <source>
        <dbReference type="EMBL" id="GHF78025.1"/>
    </source>
</evidence>
<dbReference type="EMBL" id="BNCK01000001">
    <property type="protein sequence ID" value="GHF78025.1"/>
    <property type="molecule type" value="Genomic_DNA"/>
</dbReference>
<evidence type="ECO:0000256" key="2">
    <source>
        <dbReference type="ARBA" id="ARBA00022475"/>
    </source>
</evidence>
<sequence length="363" mass="39934">MTNKNNHNTPAIKVTCQLNRAGFALNLDLELPAKGITAIFGQSGSGKTTLLRIIAGLEQVAGSEVHLGHVCWQSGDSFVPTYKRQLGYVFQEANLFSHLTAQQNLDYAIKRADEKVDAQYITQIIDLLGISSILSQYPAQLSGGEAQRVAIARALLIKPKLLLMDEPLASLDDAKKAEILPYLERLHSELNMPILYVSHSMQEVARLADHAVVLQDGKVVVEGELTQVFSQLNLPEHIAKGTIISGKITEYDDKWQLAKLTFVGGYFWLPKQSIINPEDVRVQILAKDVALSLSCPIDTSVQNKISARIVDIQTAQEPTTILVKLAIGESTIIAQVTKKSVQMLSLTQGKEVWAMIKTMAIVR</sequence>
<keyword evidence="7" id="KW-1278">Translocase</keyword>
<dbReference type="GO" id="GO:0016020">
    <property type="term" value="C:membrane"/>
    <property type="evidence" value="ECO:0007669"/>
    <property type="project" value="InterPro"/>
</dbReference>
<evidence type="ECO:0000256" key="5">
    <source>
        <dbReference type="ARBA" id="ARBA00022741"/>
    </source>
</evidence>
<dbReference type="Gene3D" id="2.40.50.100">
    <property type="match status" value="1"/>
</dbReference>
<evidence type="ECO:0000256" key="4">
    <source>
        <dbReference type="ARBA" id="ARBA00022519"/>
    </source>
</evidence>
<dbReference type="Proteomes" id="UP000623842">
    <property type="component" value="Unassembled WGS sequence"/>
</dbReference>
<dbReference type="InterPro" id="IPR004606">
    <property type="entry name" value="Mop_domain"/>
</dbReference>
<proteinExistence type="predicted"/>
<dbReference type="Pfam" id="PF03459">
    <property type="entry name" value="TOBE"/>
    <property type="match status" value="1"/>
</dbReference>
<dbReference type="GO" id="GO:0016887">
    <property type="term" value="F:ATP hydrolysis activity"/>
    <property type="evidence" value="ECO:0007669"/>
    <property type="project" value="InterPro"/>
</dbReference>
<dbReference type="GO" id="GO:0140359">
    <property type="term" value="F:ABC-type transporter activity"/>
    <property type="evidence" value="ECO:0007669"/>
    <property type="project" value="InterPro"/>
</dbReference>
<evidence type="ECO:0000256" key="1">
    <source>
        <dbReference type="ARBA" id="ARBA00022448"/>
    </source>
</evidence>
<protein>
    <submittedName>
        <fullName evidence="12">Molybdenum import ATP-binding protein ModC</fullName>
    </submittedName>
</protein>
<dbReference type="InterPro" id="IPR003439">
    <property type="entry name" value="ABC_transporter-like_ATP-bd"/>
</dbReference>
<dbReference type="SUPFAM" id="SSF52540">
    <property type="entry name" value="P-loop containing nucleoside triphosphate hydrolases"/>
    <property type="match status" value="1"/>
</dbReference>
<dbReference type="SMART" id="SM00382">
    <property type="entry name" value="AAA"/>
    <property type="match status" value="1"/>
</dbReference>
<gene>
    <name evidence="12" type="primary">modC</name>
    <name evidence="12" type="ORF">GCM10017161_01330</name>
</gene>
<dbReference type="SUPFAM" id="SSF50331">
    <property type="entry name" value="MOP-like"/>
    <property type="match status" value="1"/>
</dbReference>
<accession>A0A919EH78</accession>
<dbReference type="InterPro" id="IPR011868">
    <property type="entry name" value="ModC_ABC_ATP-bd"/>
</dbReference>
<keyword evidence="2" id="KW-1003">Cell membrane</keyword>
<dbReference type="NCBIfam" id="TIGR02142">
    <property type="entry name" value="modC_ABC"/>
    <property type="match status" value="1"/>
</dbReference>
<feature type="domain" description="Mop" evidence="11">
    <location>
        <begin position="298"/>
        <end position="363"/>
    </location>
</feature>
<dbReference type="InterPro" id="IPR005116">
    <property type="entry name" value="Transp-assoc_OB_typ1"/>
</dbReference>
<dbReference type="PANTHER" id="PTHR43514">
    <property type="entry name" value="ABC TRANSPORTER I FAMILY MEMBER 10"/>
    <property type="match status" value="1"/>
</dbReference>
<evidence type="ECO:0000256" key="7">
    <source>
        <dbReference type="ARBA" id="ARBA00022967"/>
    </source>
</evidence>
<dbReference type="GO" id="GO:0005524">
    <property type="term" value="F:ATP binding"/>
    <property type="evidence" value="ECO:0007669"/>
    <property type="project" value="UniProtKB-KW"/>
</dbReference>
<dbReference type="InterPro" id="IPR027417">
    <property type="entry name" value="P-loop_NTPase"/>
</dbReference>
<keyword evidence="13" id="KW-1185">Reference proteome</keyword>
<organism evidence="12 13">
    <name type="scientific">Thalassotalea marina</name>
    <dbReference type="NCBI Taxonomy" id="1673741"/>
    <lineage>
        <taxon>Bacteria</taxon>
        <taxon>Pseudomonadati</taxon>
        <taxon>Pseudomonadota</taxon>
        <taxon>Gammaproteobacteria</taxon>
        <taxon>Alteromonadales</taxon>
        <taxon>Colwelliaceae</taxon>
        <taxon>Thalassotalea</taxon>
    </lineage>
</organism>
<evidence type="ECO:0000256" key="9">
    <source>
        <dbReference type="PROSITE-ProRule" id="PRU01213"/>
    </source>
</evidence>
<dbReference type="GO" id="GO:0015098">
    <property type="term" value="F:molybdate ion transmembrane transporter activity"/>
    <property type="evidence" value="ECO:0007669"/>
    <property type="project" value="InterPro"/>
</dbReference>
<dbReference type="InterPro" id="IPR008995">
    <property type="entry name" value="Mo/tungstate-bd_C_term_dom"/>
</dbReference>
<evidence type="ECO:0000256" key="3">
    <source>
        <dbReference type="ARBA" id="ARBA00022505"/>
    </source>
</evidence>
<dbReference type="Pfam" id="PF00005">
    <property type="entry name" value="ABC_tran"/>
    <property type="match status" value="1"/>
</dbReference>
<dbReference type="PANTHER" id="PTHR43514:SF10">
    <property type="entry name" value="MOLYBDENUM IMPORT ATP-BINDING PROTEIN MODC 2"/>
    <property type="match status" value="1"/>
</dbReference>
<dbReference type="InterPro" id="IPR050334">
    <property type="entry name" value="Molybdenum_import_ModC"/>
</dbReference>
<keyword evidence="3 9" id="KW-0500">Molybdenum</keyword>
<keyword evidence="8" id="KW-0472">Membrane</keyword>
<evidence type="ECO:0000259" key="10">
    <source>
        <dbReference type="PROSITE" id="PS50893"/>
    </source>
</evidence>